<accession>A0AAV7QYT6</accession>
<dbReference type="Proteomes" id="UP001066276">
    <property type="component" value="Chromosome 6"/>
</dbReference>
<evidence type="ECO:0000313" key="1">
    <source>
        <dbReference type="EMBL" id="KAJ1145014.1"/>
    </source>
</evidence>
<comment type="caution">
    <text evidence="1">The sequence shown here is derived from an EMBL/GenBank/DDBJ whole genome shotgun (WGS) entry which is preliminary data.</text>
</comment>
<protein>
    <submittedName>
        <fullName evidence="1">Uncharacterized protein</fullName>
    </submittedName>
</protein>
<reference evidence="1" key="1">
    <citation type="journal article" date="2022" name="bioRxiv">
        <title>Sequencing and chromosome-scale assembly of the giantPleurodeles waltlgenome.</title>
        <authorList>
            <person name="Brown T."/>
            <person name="Elewa A."/>
            <person name="Iarovenko S."/>
            <person name="Subramanian E."/>
            <person name="Araus A.J."/>
            <person name="Petzold A."/>
            <person name="Susuki M."/>
            <person name="Suzuki K.-i.T."/>
            <person name="Hayashi T."/>
            <person name="Toyoda A."/>
            <person name="Oliveira C."/>
            <person name="Osipova E."/>
            <person name="Leigh N.D."/>
            <person name="Simon A."/>
            <person name="Yun M.H."/>
        </authorList>
    </citation>
    <scope>NUCLEOTIDE SEQUENCE</scope>
    <source>
        <strain evidence="1">20211129_DDA</strain>
        <tissue evidence="1">Liver</tissue>
    </source>
</reference>
<sequence length="88" mass="9414">MYRNCKIGLAKLTYCQLPRGTRSSAWLLPPSLDGEILRQPRSARLVTNPQGGPGTTMVVVINACGDGVVCASASHWHELDVGKGIHAD</sequence>
<keyword evidence="2" id="KW-1185">Reference proteome</keyword>
<proteinExistence type="predicted"/>
<dbReference type="AlphaFoldDB" id="A0AAV7QYT6"/>
<organism evidence="1 2">
    <name type="scientific">Pleurodeles waltl</name>
    <name type="common">Iberian ribbed newt</name>
    <dbReference type="NCBI Taxonomy" id="8319"/>
    <lineage>
        <taxon>Eukaryota</taxon>
        <taxon>Metazoa</taxon>
        <taxon>Chordata</taxon>
        <taxon>Craniata</taxon>
        <taxon>Vertebrata</taxon>
        <taxon>Euteleostomi</taxon>
        <taxon>Amphibia</taxon>
        <taxon>Batrachia</taxon>
        <taxon>Caudata</taxon>
        <taxon>Salamandroidea</taxon>
        <taxon>Salamandridae</taxon>
        <taxon>Pleurodelinae</taxon>
        <taxon>Pleurodeles</taxon>
    </lineage>
</organism>
<gene>
    <name evidence="1" type="ORF">NDU88_011306</name>
</gene>
<evidence type="ECO:0000313" key="2">
    <source>
        <dbReference type="Proteomes" id="UP001066276"/>
    </source>
</evidence>
<dbReference type="EMBL" id="JANPWB010000010">
    <property type="protein sequence ID" value="KAJ1145014.1"/>
    <property type="molecule type" value="Genomic_DNA"/>
</dbReference>
<name>A0AAV7QYT6_PLEWA</name>